<dbReference type="SMART" id="SM00388">
    <property type="entry name" value="HisKA"/>
    <property type="match status" value="1"/>
</dbReference>
<dbReference type="NCBIfam" id="TIGR00229">
    <property type="entry name" value="sensory_box"/>
    <property type="match status" value="1"/>
</dbReference>
<dbReference type="Gene3D" id="1.10.287.130">
    <property type="match status" value="1"/>
</dbReference>
<protein>
    <recommendedName>
        <fullName evidence="2">histidine kinase</fullName>
        <ecNumber evidence="2">2.7.13.3</ecNumber>
    </recommendedName>
</protein>
<evidence type="ECO:0000313" key="10">
    <source>
        <dbReference type="EMBL" id="BDA79008.1"/>
    </source>
</evidence>
<dbReference type="InterPro" id="IPR036890">
    <property type="entry name" value="HATPase_C_sf"/>
</dbReference>
<keyword evidence="3" id="KW-0597">Phosphoprotein</keyword>
<dbReference type="CDD" id="cd00130">
    <property type="entry name" value="PAS"/>
    <property type="match status" value="1"/>
</dbReference>
<dbReference type="PRINTS" id="PR00344">
    <property type="entry name" value="BCTRLSENSOR"/>
</dbReference>
<gene>
    <name evidence="10" type="ORF">LPTSP3_g19380</name>
</gene>
<comment type="catalytic activity">
    <reaction evidence="1">
        <text>ATP + protein L-histidine = ADP + protein N-phospho-L-histidine.</text>
        <dbReference type="EC" id="2.7.13.3"/>
    </reaction>
</comment>
<evidence type="ECO:0000259" key="7">
    <source>
        <dbReference type="PROSITE" id="PS50109"/>
    </source>
</evidence>
<dbReference type="InterPro" id="IPR003594">
    <property type="entry name" value="HATPase_dom"/>
</dbReference>
<dbReference type="PROSITE" id="PS50112">
    <property type="entry name" value="PAS"/>
    <property type="match status" value="1"/>
</dbReference>
<keyword evidence="4" id="KW-0808">Transferase</keyword>
<dbReference type="EMBL" id="AP025028">
    <property type="protein sequence ID" value="BDA79008.1"/>
    <property type="molecule type" value="Genomic_DNA"/>
</dbReference>
<dbReference type="RefSeq" id="WP_109019949.1">
    <property type="nucleotide sequence ID" value="NZ_AP025028.1"/>
</dbReference>
<keyword evidence="11" id="KW-1185">Reference proteome</keyword>
<dbReference type="CDD" id="cd00082">
    <property type="entry name" value="HisKA"/>
    <property type="match status" value="1"/>
</dbReference>
<dbReference type="PANTHER" id="PTHR43711">
    <property type="entry name" value="TWO-COMPONENT HISTIDINE KINASE"/>
    <property type="match status" value="1"/>
</dbReference>
<organism evidence="10 11">
    <name type="scientific">Leptospira kobayashii</name>
    <dbReference type="NCBI Taxonomy" id="1917830"/>
    <lineage>
        <taxon>Bacteria</taxon>
        <taxon>Pseudomonadati</taxon>
        <taxon>Spirochaetota</taxon>
        <taxon>Spirochaetia</taxon>
        <taxon>Leptospirales</taxon>
        <taxon>Leptospiraceae</taxon>
        <taxon>Leptospira</taxon>
    </lineage>
</organism>
<dbReference type="InterPro" id="IPR004358">
    <property type="entry name" value="Sig_transdc_His_kin-like_C"/>
</dbReference>
<dbReference type="InterPro" id="IPR036097">
    <property type="entry name" value="HisK_dim/P_sf"/>
</dbReference>
<dbReference type="Pfam" id="PF13426">
    <property type="entry name" value="PAS_9"/>
    <property type="match status" value="1"/>
</dbReference>
<dbReference type="SUPFAM" id="SSF55785">
    <property type="entry name" value="PYP-like sensor domain (PAS domain)"/>
    <property type="match status" value="1"/>
</dbReference>
<accession>A0ABN6KGV6</accession>
<dbReference type="Gene3D" id="3.30.565.10">
    <property type="entry name" value="Histidine kinase-like ATPase, C-terminal domain"/>
    <property type="match status" value="1"/>
</dbReference>
<evidence type="ECO:0000256" key="6">
    <source>
        <dbReference type="ARBA" id="ARBA00023012"/>
    </source>
</evidence>
<dbReference type="InterPro" id="IPR050736">
    <property type="entry name" value="Sensor_HK_Regulatory"/>
</dbReference>
<evidence type="ECO:0000256" key="4">
    <source>
        <dbReference type="ARBA" id="ARBA00022679"/>
    </source>
</evidence>
<dbReference type="Pfam" id="PF00512">
    <property type="entry name" value="HisKA"/>
    <property type="match status" value="1"/>
</dbReference>
<dbReference type="InterPro" id="IPR000700">
    <property type="entry name" value="PAS-assoc_C"/>
</dbReference>
<dbReference type="InterPro" id="IPR005467">
    <property type="entry name" value="His_kinase_dom"/>
</dbReference>
<dbReference type="SUPFAM" id="SSF55874">
    <property type="entry name" value="ATPase domain of HSP90 chaperone/DNA topoisomerase II/histidine kinase"/>
    <property type="match status" value="1"/>
</dbReference>
<feature type="domain" description="Histidine kinase" evidence="7">
    <location>
        <begin position="628"/>
        <end position="845"/>
    </location>
</feature>
<dbReference type="InterPro" id="IPR035965">
    <property type="entry name" value="PAS-like_dom_sf"/>
</dbReference>
<dbReference type="SUPFAM" id="SSF47384">
    <property type="entry name" value="Homodimeric domain of signal transducing histidine kinase"/>
    <property type="match status" value="1"/>
</dbReference>
<dbReference type="Pfam" id="PF02518">
    <property type="entry name" value="HATPase_c"/>
    <property type="match status" value="1"/>
</dbReference>
<evidence type="ECO:0000259" key="9">
    <source>
        <dbReference type="PROSITE" id="PS50113"/>
    </source>
</evidence>
<dbReference type="SUPFAM" id="SSF55781">
    <property type="entry name" value="GAF domain-like"/>
    <property type="match status" value="1"/>
</dbReference>
<name>A0ABN6KGV6_9LEPT</name>
<dbReference type="SMART" id="SM00086">
    <property type="entry name" value="PAC"/>
    <property type="match status" value="1"/>
</dbReference>
<evidence type="ECO:0000256" key="2">
    <source>
        <dbReference type="ARBA" id="ARBA00012438"/>
    </source>
</evidence>
<evidence type="ECO:0000256" key="5">
    <source>
        <dbReference type="ARBA" id="ARBA00022777"/>
    </source>
</evidence>
<keyword evidence="6" id="KW-0902">Two-component regulatory system</keyword>
<dbReference type="PANTHER" id="PTHR43711:SF1">
    <property type="entry name" value="HISTIDINE KINASE 1"/>
    <property type="match status" value="1"/>
</dbReference>
<sequence>MSASSLDPFSSEKTDKIDKLLLAYETLENIGQGVVIGRFSSNDNSYKILFHNEQADHFLTTDLLPNIIKPTLRINRKESGLFGIQRSGKIISLEYALFLIPSLSDDTSFVFSCILTDRTNEEEEKRKKELKLKFQSTLNNINASISDLRNGPIILKRILTMICKTVEAESLVYMGKKGIIFPDELGEGEQIEKDWIQFFKIGNPDIKKQRTFSEIQSLFEEKSPHILYWEKRGDQADLYFPIYFGGLWSGCIFFSNLNSYWEEENDDLYKLKFLLESYIDRYQTQKQLLIFESIYYQTSEAVLISTYSKETIDIKIVFANPSFIKLTGYSLPELLGQKITFLSEKYDLEVIDEFKETIRRGESVQKEIIGYTKAGKQFDCLINISVIRDPSGNITHTLTILRDITEKKKQDNEMARRLRFEIGVASASQVLTQPNTDYETLSQALSQLLVFTEMESVFLLKHEWNDKNENIFTLILEETKSHTYLGYRSLLIEESWEKHNLGRWVKLLFDGKIVSGKAENFAEKEQWYFERGVSFLILFPIVIKGEFFGVLGWEKSDTQFDFEEEDILLYRTVTTWIGHYLERKINAEELNKYQTHLEDLVKERTADLLRAKDSAESASKLKSDFLARMSHELRTPLNSIIGFTQLIQIPESDPLGKKYLDYIHGSGNNLLKLINGILDLSKMDAGKMPIQIAQVNLQETIKSVTGMMIPQANANNIEIKFSEGDIELQKIRTDSQKLTQILVNILSNAVKYSPPNSTVTIFHKITQDHFEVTIEDQGNGISKNQQEMLFESFTRLPAVDQTEIQGTGLGLAITKKFVELLGGQIEVQSELGKGSSFKVVLPNSK</sequence>
<feature type="domain" description="PAC" evidence="9">
    <location>
        <begin position="362"/>
        <end position="416"/>
    </location>
</feature>
<keyword evidence="5" id="KW-0418">Kinase</keyword>
<dbReference type="InterPro" id="IPR001610">
    <property type="entry name" value="PAC"/>
</dbReference>
<feature type="domain" description="PAS" evidence="8">
    <location>
        <begin position="315"/>
        <end position="361"/>
    </location>
</feature>
<evidence type="ECO:0000256" key="3">
    <source>
        <dbReference type="ARBA" id="ARBA00022553"/>
    </source>
</evidence>
<dbReference type="EC" id="2.7.13.3" evidence="2"/>
<dbReference type="Gene3D" id="3.30.450.20">
    <property type="entry name" value="PAS domain"/>
    <property type="match status" value="1"/>
</dbReference>
<reference evidence="10 11" key="1">
    <citation type="submission" date="2021-08" db="EMBL/GenBank/DDBJ databases">
        <title>Complete genome sequence of Leptospira kobayashii strain E30.</title>
        <authorList>
            <person name="Nakao R."/>
            <person name="Nakamura S."/>
            <person name="Masuzawa T."/>
            <person name="Koizumi N."/>
        </authorList>
    </citation>
    <scope>NUCLEOTIDE SEQUENCE [LARGE SCALE GENOMIC DNA]</scope>
    <source>
        <strain evidence="10 11">E30</strain>
    </source>
</reference>
<dbReference type="InterPro" id="IPR000014">
    <property type="entry name" value="PAS"/>
</dbReference>
<dbReference type="PROSITE" id="PS50113">
    <property type="entry name" value="PAC"/>
    <property type="match status" value="1"/>
</dbReference>
<dbReference type="SMART" id="SM00387">
    <property type="entry name" value="HATPase_c"/>
    <property type="match status" value="1"/>
</dbReference>
<proteinExistence type="predicted"/>
<evidence type="ECO:0000259" key="8">
    <source>
        <dbReference type="PROSITE" id="PS50112"/>
    </source>
</evidence>
<evidence type="ECO:0000256" key="1">
    <source>
        <dbReference type="ARBA" id="ARBA00000085"/>
    </source>
</evidence>
<dbReference type="Proteomes" id="UP000245263">
    <property type="component" value="Chromosome 1"/>
</dbReference>
<evidence type="ECO:0000313" key="11">
    <source>
        <dbReference type="Proteomes" id="UP000245263"/>
    </source>
</evidence>
<dbReference type="InterPro" id="IPR003661">
    <property type="entry name" value="HisK_dim/P_dom"/>
</dbReference>
<dbReference type="PROSITE" id="PS50109">
    <property type="entry name" value="HIS_KIN"/>
    <property type="match status" value="1"/>
</dbReference>